<dbReference type="eggNOG" id="COG1384">
    <property type="taxonomic scope" value="Bacteria"/>
</dbReference>
<proteinExistence type="inferred from homology"/>
<dbReference type="Gene3D" id="3.40.50.620">
    <property type="entry name" value="HUPs"/>
    <property type="match status" value="2"/>
</dbReference>
<dbReference type="GO" id="GO:0006430">
    <property type="term" value="P:lysyl-tRNA aminoacylation"/>
    <property type="evidence" value="ECO:0007669"/>
    <property type="project" value="UniProtKB-UniRule"/>
</dbReference>
<evidence type="ECO:0000256" key="8">
    <source>
        <dbReference type="ARBA" id="ARBA00023146"/>
    </source>
</evidence>
<keyword evidence="8 10" id="KW-0030">Aminoacyl-tRNA synthetase</keyword>
<feature type="short sequence motif" description="'HIGH' region" evidence="10">
    <location>
        <begin position="34"/>
        <end position="42"/>
    </location>
</feature>
<dbReference type="PANTHER" id="PTHR37940">
    <property type="entry name" value="LYSINE--TRNA LIGASE"/>
    <property type="match status" value="1"/>
</dbReference>
<evidence type="ECO:0000256" key="7">
    <source>
        <dbReference type="ARBA" id="ARBA00022917"/>
    </source>
</evidence>
<dbReference type="InterPro" id="IPR002904">
    <property type="entry name" value="Lys-tRNA-ligase"/>
</dbReference>
<keyword evidence="7 10" id="KW-0648">Protein biosynthesis</keyword>
<evidence type="ECO:0000256" key="5">
    <source>
        <dbReference type="ARBA" id="ARBA00022741"/>
    </source>
</evidence>
<evidence type="ECO:0000313" key="11">
    <source>
        <dbReference type="EMBL" id="CAI26933.1"/>
    </source>
</evidence>
<name>A0A0H3M652_EHRRW</name>
<gene>
    <name evidence="10 11" type="primary">lysS</name>
    <name evidence="11" type="ordered locus">ERWE_CDS_04390</name>
</gene>
<dbReference type="KEGG" id="eru:Erum4220"/>
<reference evidence="11 12" key="1">
    <citation type="journal article" date="2006" name="J. Bacteriol.">
        <title>Comparative genomic analysis of three strains of Ehrlichia ruminantium reveals an active process of genome size plasticity.</title>
        <authorList>
            <person name="Frutos R."/>
            <person name="Viari A."/>
            <person name="Ferraz C."/>
            <person name="Morgat A."/>
            <person name="Eychenie S."/>
            <person name="Kandassami Y."/>
            <person name="Chantal I."/>
            <person name="Bensaid A."/>
            <person name="Coissac E."/>
            <person name="Vachiery N."/>
            <person name="Demaille J."/>
            <person name="Martinez D."/>
        </authorList>
    </citation>
    <scope>NUCLEOTIDE SEQUENCE [LARGE SCALE GENOMIC DNA]</scope>
    <source>
        <strain evidence="11 12">Welgevonden</strain>
    </source>
</reference>
<dbReference type="AlphaFoldDB" id="A0A0H3M652"/>
<evidence type="ECO:0000256" key="2">
    <source>
        <dbReference type="ARBA" id="ARBA00005594"/>
    </source>
</evidence>
<dbReference type="GO" id="GO:0004824">
    <property type="term" value="F:lysine-tRNA ligase activity"/>
    <property type="evidence" value="ECO:0007669"/>
    <property type="project" value="UniProtKB-UniRule"/>
</dbReference>
<evidence type="ECO:0000256" key="4">
    <source>
        <dbReference type="ARBA" id="ARBA00022598"/>
    </source>
</evidence>
<dbReference type="SUPFAM" id="SSF52374">
    <property type="entry name" value="Nucleotidylyl transferase"/>
    <property type="match status" value="1"/>
</dbReference>
<keyword evidence="6 10" id="KW-0067">ATP-binding</keyword>
<evidence type="ECO:0000256" key="9">
    <source>
        <dbReference type="ARBA" id="ARBA00048573"/>
    </source>
</evidence>
<keyword evidence="5 10" id="KW-0547">Nucleotide-binding</keyword>
<dbReference type="NCBIfam" id="NF001968">
    <property type="entry name" value="PRK00750.1-2"/>
    <property type="match status" value="1"/>
</dbReference>
<dbReference type="NCBIfam" id="TIGR00467">
    <property type="entry name" value="lysS_arch"/>
    <property type="match status" value="1"/>
</dbReference>
<evidence type="ECO:0000256" key="10">
    <source>
        <dbReference type="HAMAP-Rule" id="MF_00177"/>
    </source>
</evidence>
<dbReference type="SUPFAM" id="SSF48163">
    <property type="entry name" value="An anticodon-binding domain of class I aminoacyl-tRNA synthetases"/>
    <property type="match status" value="1"/>
</dbReference>
<sequence length="512" mass="58908">MMEQYKFWPFHEAEKILKRFGENQEIIFETGYGPSGLPHIGTFGEVLRTTAIMNALKKICPHIVTKIVVISDDMDGLRKIPDNVPNQDMLSHHLEKPLTMIPDPFCTHSSYGKHMNMLLCKFLDLFNFQYEFKSATECYHSGIYDEKLLLLLKNYDKVMNIMLPTLGSERQKTYSPFLPICHKTSKVLQVPIIDINTDTGTISYKDNDGKIVETPVTGGKCKLQWKPDWGMRWSALNIKYEAYGKDLQPSADISSKICEILGSEPPVLFCYELFLDKDGKKISKSKGNGISIEDWLSYAPSESLALYILQNPKKAKKLYFDVIPRSMDDYLDLVEDYHKNHSCDNPVWHIHNGDVPIINTAGLSFSLLLNLASVCNAEKSEVLWGFIKKYKCDDSVLSDRILSQLIDFSVKYYHDFVKPNKIYKIPDDDEKIILDELKSILSEFPDNITAEEIQNNIFSLGKKYFFNDLRSWFKRLYEILLGQNHGPRLGSFIKLYGIDNTIELINQALQRQ</sequence>
<keyword evidence="3 10" id="KW-0963">Cytoplasm</keyword>
<dbReference type="InterPro" id="IPR020751">
    <property type="entry name" value="aa-tRNA-synth_I_codon-bd_sub2"/>
</dbReference>
<dbReference type="EMBL" id="CR925678">
    <property type="protein sequence ID" value="CAI26933.1"/>
    <property type="molecule type" value="Genomic_DNA"/>
</dbReference>
<evidence type="ECO:0000256" key="3">
    <source>
        <dbReference type="ARBA" id="ARBA00022490"/>
    </source>
</evidence>
<dbReference type="HAMAP" id="MF_00177">
    <property type="entry name" value="Lys_tRNA_synth_class1"/>
    <property type="match status" value="1"/>
</dbReference>
<dbReference type="InterPro" id="IPR014729">
    <property type="entry name" value="Rossmann-like_a/b/a_fold"/>
</dbReference>
<protein>
    <recommendedName>
        <fullName evidence="10">Lysine--tRNA ligase</fullName>
        <ecNumber evidence="10">6.1.1.6</ecNumber>
    </recommendedName>
    <alternativeName>
        <fullName evidence="10">Lysyl-tRNA synthetase</fullName>
        <shortName evidence="10">LysRS</shortName>
    </alternativeName>
</protein>
<comment type="similarity">
    <text evidence="2 10">Belongs to the class-I aminoacyl-tRNA synthetase family.</text>
</comment>
<dbReference type="GO" id="GO:0000049">
    <property type="term" value="F:tRNA binding"/>
    <property type="evidence" value="ECO:0007669"/>
    <property type="project" value="InterPro"/>
</dbReference>
<dbReference type="HOGENOM" id="CLU_025562_2_0_5"/>
<dbReference type="GeneID" id="33058030"/>
<dbReference type="KEGG" id="erw:ERWE_CDS_04390"/>
<dbReference type="GO" id="GO:0005524">
    <property type="term" value="F:ATP binding"/>
    <property type="evidence" value="ECO:0007669"/>
    <property type="project" value="UniProtKB-UniRule"/>
</dbReference>
<dbReference type="Pfam" id="PF01921">
    <property type="entry name" value="tRNA-synt_1f"/>
    <property type="match status" value="1"/>
</dbReference>
<evidence type="ECO:0000313" key="12">
    <source>
        <dbReference type="Proteomes" id="UP000001021"/>
    </source>
</evidence>
<keyword evidence="4 10" id="KW-0436">Ligase</keyword>
<evidence type="ECO:0000256" key="1">
    <source>
        <dbReference type="ARBA" id="ARBA00004496"/>
    </source>
</evidence>
<feature type="binding site" evidence="10">
    <location>
        <position position="284"/>
    </location>
    <ligand>
        <name>ATP</name>
        <dbReference type="ChEBI" id="CHEBI:30616"/>
    </ligand>
</feature>
<comment type="catalytic activity">
    <reaction evidence="9 10">
        <text>tRNA(Lys) + L-lysine + ATP = L-lysyl-tRNA(Lys) + AMP + diphosphate</text>
        <dbReference type="Rhea" id="RHEA:20792"/>
        <dbReference type="Rhea" id="RHEA-COMP:9696"/>
        <dbReference type="Rhea" id="RHEA-COMP:9697"/>
        <dbReference type="ChEBI" id="CHEBI:30616"/>
        <dbReference type="ChEBI" id="CHEBI:32551"/>
        <dbReference type="ChEBI" id="CHEBI:33019"/>
        <dbReference type="ChEBI" id="CHEBI:78442"/>
        <dbReference type="ChEBI" id="CHEBI:78529"/>
        <dbReference type="ChEBI" id="CHEBI:456215"/>
        <dbReference type="EC" id="6.1.1.6"/>
    </reaction>
</comment>
<dbReference type="InterPro" id="IPR008925">
    <property type="entry name" value="aa_tRNA-synth_I_cd-bd_sf"/>
</dbReference>
<dbReference type="Gene3D" id="1.10.10.350">
    <property type="match status" value="1"/>
</dbReference>
<comment type="subcellular location">
    <subcellularLocation>
        <location evidence="1 10">Cytoplasm</location>
    </subcellularLocation>
</comment>
<accession>A0A0H3M652</accession>
<dbReference type="PANTHER" id="PTHR37940:SF1">
    <property type="entry name" value="LYSINE--TRNA LIGASE"/>
    <property type="match status" value="1"/>
</dbReference>
<keyword evidence="12" id="KW-1185">Reference proteome</keyword>
<evidence type="ECO:0000256" key="6">
    <source>
        <dbReference type="ARBA" id="ARBA00022840"/>
    </source>
</evidence>
<dbReference type="GO" id="GO:0005737">
    <property type="term" value="C:cytoplasm"/>
    <property type="evidence" value="ECO:0007669"/>
    <property type="project" value="UniProtKB-SubCell"/>
</dbReference>
<dbReference type="EC" id="6.1.1.6" evidence="10"/>
<dbReference type="PROSITE" id="PS00178">
    <property type="entry name" value="AA_TRNA_LIGASE_I"/>
    <property type="match status" value="1"/>
</dbReference>
<dbReference type="RefSeq" id="WP_011155105.1">
    <property type="nucleotide sequence ID" value="NC_005295.2"/>
</dbReference>
<dbReference type="InterPro" id="IPR001412">
    <property type="entry name" value="aa-tRNA-synth_I_CS"/>
</dbReference>
<dbReference type="Proteomes" id="UP000001021">
    <property type="component" value="Chromosome"/>
</dbReference>
<organism evidence="11 12">
    <name type="scientific">Ehrlichia ruminantium (strain Welgevonden)</name>
    <dbReference type="NCBI Taxonomy" id="254945"/>
    <lineage>
        <taxon>Bacteria</taxon>
        <taxon>Pseudomonadati</taxon>
        <taxon>Pseudomonadota</taxon>
        <taxon>Alphaproteobacteria</taxon>
        <taxon>Rickettsiales</taxon>
        <taxon>Anaplasmataceae</taxon>
        <taxon>Ehrlichia</taxon>
    </lineage>
</organism>
<feature type="short sequence motif" description="'KMSKS' region" evidence="10">
    <location>
        <begin position="281"/>
        <end position="285"/>
    </location>
</feature>